<dbReference type="PANTHER" id="PTHR32089">
    <property type="entry name" value="METHYL-ACCEPTING CHEMOTAXIS PROTEIN MCPB"/>
    <property type="match status" value="1"/>
</dbReference>
<evidence type="ECO:0000259" key="9">
    <source>
        <dbReference type="PROSITE" id="PS50111"/>
    </source>
</evidence>
<gene>
    <name evidence="10" type="ORF">SAMN05216186_104246</name>
</gene>
<evidence type="ECO:0000256" key="7">
    <source>
        <dbReference type="ARBA" id="ARBA00023224"/>
    </source>
</evidence>
<organism evidence="10 11">
    <name type="scientific">Pseudomonas indica</name>
    <dbReference type="NCBI Taxonomy" id="137658"/>
    <lineage>
        <taxon>Bacteria</taxon>
        <taxon>Pseudomonadati</taxon>
        <taxon>Pseudomonadota</taxon>
        <taxon>Gammaproteobacteria</taxon>
        <taxon>Pseudomonadales</taxon>
        <taxon>Pseudomonadaceae</taxon>
        <taxon>Pseudomonas</taxon>
    </lineage>
</organism>
<sequence length="361" mass="39350">MLAYSALWLGIATSLAGLAAGMPWLTGAGCALSALAALFNRPPKPAHADLPPATDTPLDAPAPASVEPLLLEVLPAWSQNLGQVRQLVQDNIQRLFERFAGLSQRLDHTLNRSENVIGGGGVADSLRQAHQRLDEVIASFHGASARKNELLGTIAHLDSYASELQKMSKLVQDIASQTNLLALNAAIEAARAGEHGRGFSVVADEVRKLSSLSAETGQRMSEKVGEINQAIRSTVTAAEELSGSEKSNLDYLDEVAGQVMQRLSANLDELSDTSLQLQQDTRTTQADIQEIIVNLQFQDRTDQMLDHLQIDLGRLQQAVREQDDSLANPGRWLKDLRDRFTTDEERHGSRRSASQNDVTFF</sequence>
<dbReference type="GO" id="GO:0006935">
    <property type="term" value="P:chemotaxis"/>
    <property type="evidence" value="ECO:0007669"/>
    <property type="project" value="UniProtKB-ARBA"/>
</dbReference>
<feature type="domain" description="Methyl-accepting transducer" evidence="9">
    <location>
        <begin position="153"/>
        <end position="299"/>
    </location>
</feature>
<keyword evidence="4" id="KW-0812">Transmembrane</keyword>
<dbReference type="Pfam" id="PF00015">
    <property type="entry name" value="MCPsignal"/>
    <property type="match status" value="1"/>
</dbReference>
<reference evidence="10 11" key="1">
    <citation type="submission" date="2016-10" db="EMBL/GenBank/DDBJ databases">
        <authorList>
            <person name="de Groot N.N."/>
        </authorList>
    </citation>
    <scope>NUCLEOTIDE SEQUENCE [LARGE SCALE GENOMIC DNA]</scope>
    <source>
        <strain evidence="10 11">JCM 21544</strain>
    </source>
</reference>
<evidence type="ECO:0000256" key="1">
    <source>
        <dbReference type="ARBA" id="ARBA00004236"/>
    </source>
</evidence>
<dbReference type="EMBL" id="FNFD01000004">
    <property type="protein sequence ID" value="SDK11768.1"/>
    <property type="molecule type" value="Genomic_DNA"/>
</dbReference>
<evidence type="ECO:0000256" key="6">
    <source>
        <dbReference type="ARBA" id="ARBA00023136"/>
    </source>
</evidence>
<evidence type="ECO:0000256" key="2">
    <source>
        <dbReference type="ARBA" id="ARBA00022475"/>
    </source>
</evidence>
<evidence type="ECO:0000313" key="10">
    <source>
        <dbReference type="EMBL" id="SDK11768.1"/>
    </source>
</evidence>
<keyword evidence="3" id="KW-0488">Methylation</keyword>
<dbReference type="GO" id="GO:0005886">
    <property type="term" value="C:plasma membrane"/>
    <property type="evidence" value="ECO:0007669"/>
    <property type="project" value="UniProtKB-SubCell"/>
</dbReference>
<name>A0A1G8Z9P6_9PSED</name>
<protein>
    <submittedName>
        <fullName evidence="10">Methyl-accepting chemotaxis protein</fullName>
    </submittedName>
</protein>
<evidence type="ECO:0000256" key="4">
    <source>
        <dbReference type="ARBA" id="ARBA00022692"/>
    </source>
</evidence>
<dbReference type="PANTHER" id="PTHR32089:SF112">
    <property type="entry name" value="LYSOZYME-LIKE PROTEIN-RELATED"/>
    <property type="match status" value="1"/>
</dbReference>
<keyword evidence="7 8" id="KW-0807">Transducer</keyword>
<comment type="subcellular location">
    <subcellularLocation>
        <location evidence="1">Cell membrane</location>
    </subcellularLocation>
</comment>
<evidence type="ECO:0000256" key="8">
    <source>
        <dbReference type="PROSITE-ProRule" id="PRU00284"/>
    </source>
</evidence>
<keyword evidence="2" id="KW-1003">Cell membrane</keyword>
<dbReference type="Proteomes" id="UP000198706">
    <property type="component" value="Unassembled WGS sequence"/>
</dbReference>
<proteinExistence type="predicted"/>
<accession>A0A1G8Z9P6</accession>
<keyword evidence="11" id="KW-1185">Reference proteome</keyword>
<evidence type="ECO:0000313" key="11">
    <source>
        <dbReference type="Proteomes" id="UP000198706"/>
    </source>
</evidence>
<keyword evidence="5" id="KW-1133">Transmembrane helix</keyword>
<evidence type="ECO:0000256" key="5">
    <source>
        <dbReference type="ARBA" id="ARBA00022989"/>
    </source>
</evidence>
<keyword evidence="6" id="KW-0472">Membrane</keyword>
<dbReference type="GO" id="GO:0007165">
    <property type="term" value="P:signal transduction"/>
    <property type="evidence" value="ECO:0007669"/>
    <property type="project" value="UniProtKB-KW"/>
</dbReference>
<dbReference type="STRING" id="137658.SAMN05216186_104246"/>
<dbReference type="AlphaFoldDB" id="A0A1G8Z9P6"/>
<dbReference type="SMART" id="SM00283">
    <property type="entry name" value="MA"/>
    <property type="match status" value="1"/>
</dbReference>
<dbReference type="InterPro" id="IPR004089">
    <property type="entry name" value="MCPsignal_dom"/>
</dbReference>
<dbReference type="SUPFAM" id="SSF58104">
    <property type="entry name" value="Methyl-accepting chemotaxis protein (MCP) signaling domain"/>
    <property type="match status" value="1"/>
</dbReference>
<dbReference type="PROSITE" id="PS50111">
    <property type="entry name" value="CHEMOTAXIS_TRANSDUC_2"/>
    <property type="match status" value="1"/>
</dbReference>
<evidence type="ECO:0000256" key="3">
    <source>
        <dbReference type="ARBA" id="ARBA00022481"/>
    </source>
</evidence>
<dbReference type="Gene3D" id="1.10.287.950">
    <property type="entry name" value="Methyl-accepting chemotaxis protein"/>
    <property type="match status" value="1"/>
</dbReference>